<keyword evidence="2" id="KW-1133">Transmembrane helix</keyword>
<evidence type="ECO:0000256" key="2">
    <source>
        <dbReference type="SAM" id="Phobius"/>
    </source>
</evidence>
<dbReference type="AlphaFoldDB" id="A0A9P5Z8T3"/>
<keyword evidence="4" id="KW-1185">Reference proteome</keyword>
<dbReference type="GO" id="GO:1902600">
    <property type="term" value="P:proton transmembrane transport"/>
    <property type="evidence" value="ECO:0007669"/>
    <property type="project" value="TreeGrafter"/>
</dbReference>
<dbReference type="Proteomes" id="UP000807469">
    <property type="component" value="Unassembled WGS sequence"/>
</dbReference>
<protein>
    <recommendedName>
        <fullName evidence="5">Mitochondrial K+-H+ exchange-related-domain-containing protein</fullName>
    </recommendedName>
</protein>
<keyword evidence="2" id="KW-0472">Membrane</keyword>
<name>A0A9P5Z8T3_9AGAR</name>
<organism evidence="3 4">
    <name type="scientific">Pholiota conissans</name>
    <dbReference type="NCBI Taxonomy" id="109636"/>
    <lineage>
        <taxon>Eukaryota</taxon>
        <taxon>Fungi</taxon>
        <taxon>Dikarya</taxon>
        <taxon>Basidiomycota</taxon>
        <taxon>Agaricomycotina</taxon>
        <taxon>Agaricomycetes</taxon>
        <taxon>Agaricomycetidae</taxon>
        <taxon>Agaricales</taxon>
        <taxon>Agaricineae</taxon>
        <taxon>Strophariaceae</taxon>
        <taxon>Pholiota</taxon>
    </lineage>
</organism>
<sequence>MALKSLQKMRIIALPLTRPLGTPAPSISQLSTSGSGLDRLTYYQLQISGKKKRVVEEDRSKEASGEETKKGFRAWPAQIRTQGLSEWTTHKAAEVWSGFGQAKGGWKRWVHDAGEKLVDRMEFEELALKSVDPSMGPSIVNLARSGKAVLEDGKEVPVPKIPLVFPPSQVSPEQALAELRAYTRHRIPRHRKGFYVWMGLAPLMTPFMLIPIIPNLPFFFCVWRSWSHYRAYKASEYLELLLAHDIILPTPSAPLDEIYRVPTIQAPAQSYPVSQSSSSSLSSPSPPHTSTSGTEANQLLLTRNAVPSILSIFGFAPESTAAVDMYRAVDQAKVRVESGRLGI</sequence>
<dbReference type="GO" id="GO:0006813">
    <property type="term" value="P:potassium ion transport"/>
    <property type="evidence" value="ECO:0007669"/>
    <property type="project" value="TreeGrafter"/>
</dbReference>
<dbReference type="GO" id="GO:0005743">
    <property type="term" value="C:mitochondrial inner membrane"/>
    <property type="evidence" value="ECO:0007669"/>
    <property type="project" value="TreeGrafter"/>
</dbReference>
<reference evidence="3" key="1">
    <citation type="submission" date="2020-11" db="EMBL/GenBank/DDBJ databases">
        <authorList>
            <consortium name="DOE Joint Genome Institute"/>
            <person name="Ahrendt S."/>
            <person name="Riley R."/>
            <person name="Andreopoulos W."/>
            <person name="Labutti K."/>
            <person name="Pangilinan J."/>
            <person name="Ruiz-Duenas F.J."/>
            <person name="Barrasa J.M."/>
            <person name="Sanchez-Garcia M."/>
            <person name="Camarero S."/>
            <person name="Miyauchi S."/>
            <person name="Serrano A."/>
            <person name="Linde D."/>
            <person name="Babiker R."/>
            <person name="Drula E."/>
            <person name="Ayuso-Fernandez I."/>
            <person name="Pacheco R."/>
            <person name="Padilla G."/>
            <person name="Ferreira P."/>
            <person name="Barriuso J."/>
            <person name="Kellner H."/>
            <person name="Castanera R."/>
            <person name="Alfaro M."/>
            <person name="Ramirez L."/>
            <person name="Pisabarro A.G."/>
            <person name="Kuo A."/>
            <person name="Tritt A."/>
            <person name="Lipzen A."/>
            <person name="He G."/>
            <person name="Yan M."/>
            <person name="Ng V."/>
            <person name="Cullen D."/>
            <person name="Martin F."/>
            <person name="Rosso M.-N."/>
            <person name="Henrissat B."/>
            <person name="Hibbett D."/>
            <person name="Martinez A.T."/>
            <person name="Grigoriev I.V."/>
        </authorList>
    </citation>
    <scope>NUCLEOTIDE SEQUENCE</scope>
    <source>
        <strain evidence="3">CIRM-BRFM 674</strain>
    </source>
</reference>
<accession>A0A9P5Z8T3</accession>
<comment type="caution">
    <text evidence="3">The sequence shown here is derived from an EMBL/GenBank/DDBJ whole genome shotgun (WGS) entry which is preliminary data.</text>
</comment>
<dbReference type="PANTHER" id="PTHR28062:SF1">
    <property type="entry name" value="TRANSMEMBRANE PROTEIN"/>
    <property type="match status" value="1"/>
</dbReference>
<evidence type="ECO:0000313" key="3">
    <source>
        <dbReference type="EMBL" id="KAF9483573.1"/>
    </source>
</evidence>
<dbReference type="InterPro" id="IPR018786">
    <property type="entry name" value="Mit_KHE1"/>
</dbReference>
<dbReference type="EMBL" id="MU155152">
    <property type="protein sequence ID" value="KAF9483573.1"/>
    <property type="molecule type" value="Genomic_DNA"/>
</dbReference>
<keyword evidence="2" id="KW-0812">Transmembrane</keyword>
<evidence type="ECO:0000256" key="1">
    <source>
        <dbReference type="SAM" id="MobiDB-lite"/>
    </source>
</evidence>
<proteinExistence type="predicted"/>
<evidence type="ECO:0008006" key="5">
    <source>
        <dbReference type="Google" id="ProtNLM"/>
    </source>
</evidence>
<evidence type="ECO:0000313" key="4">
    <source>
        <dbReference type="Proteomes" id="UP000807469"/>
    </source>
</evidence>
<gene>
    <name evidence="3" type="ORF">BDN70DRAFT_873642</name>
</gene>
<dbReference type="PANTHER" id="PTHR28062">
    <property type="entry name" value="K+-H+ EXCHANGE-LIKE PROTEIN"/>
    <property type="match status" value="1"/>
</dbReference>
<dbReference type="OrthoDB" id="5562676at2759"/>
<feature type="region of interest" description="Disordered" evidence="1">
    <location>
        <begin position="271"/>
        <end position="294"/>
    </location>
</feature>
<feature type="transmembrane region" description="Helical" evidence="2">
    <location>
        <begin position="194"/>
        <end position="213"/>
    </location>
</feature>
<dbReference type="Pfam" id="PF10173">
    <property type="entry name" value="Mit_KHE1"/>
    <property type="match status" value="1"/>
</dbReference>